<protein>
    <submittedName>
        <fullName evidence="2">Uncharacterized protein</fullName>
    </submittedName>
</protein>
<gene>
    <name evidence="2" type="ORF">THAOC_04232</name>
</gene>
<evidence type="ECO:0000313" key="3">
    <source>
        <dbReference type="Proteomes" id="UP000266841"/>
    </source>
</evidence>
<keyword evidence="3" id="KW-1185">Reference proteome</keyword>
<comment type="caution">
    <text evidence="2">The sequence shown here is derived from an EMBL/GenBank/DDBJ whole genome shotgun (WGS) entry which is preliminary data.</text>
</comment>
<feature type="compositionally biased region" description="Polar residues" evidence="1">
    <location>
        <begin position="1"/>
        <end position="22"/>
    </location>
</feature>
<organism evidence="2 3">
    <name type="scientific">Thalassiosira oceanica</name>
    <name type="common">Marine diatom</name>
    <dbReference type="NCBI Taxonomy" id="159749"/>
    <lineage>
        <taxon>Eukaryota</taxon>
        <taxon>Sar</taxon>
        <taxon>Stramenopiles</taxon>
        <taxon>Ochrophyta</taxon>
        <taxon>Bacillariophyta</taxon>
        <taxon>Coscinodiscophyceae</taxon>
        <taxon>Thalassiosirophycidae</taxon>
        <taxon>Thalassiosirales</taxon>
        <taxon>Thalassiosiraceae</taxon>
        <taxon>Thalassiosira</taxon>
    </lineage>
</organism>
<accession>K0T9B7</accession>
<evidence type="ECO:0000313" key="2">
    <source>
        <dbReference type="EMBL" id="EJK74110.1"/>
    </source>
</evidence>
<dbReference type="EMBL" id="AGNL01003947">
    <property type="protein sequence ID" value="EJK74110.1"/>
    <property type="molecule type" value="Genomic_DNA"/>
</dbReference>
<proteinExistence type="predicted"/>
<sequence>MSCRQSSTRKTTHSLRSTTPSTLPEFYQQDEGESDIRHEEEQATDPLAVGEFAELYGPKARLATPAFVEGLVDSTYTVRTGLTRKEVDATFVHRYERYPRGTYALCSVANVRSSDMTTPCLVKSSMVNRAHHGFVTYEVSYLNDVGESISVFMPFPKVIRIINPPTSLTQSRSMRVLEQNGKLSTSSKRS</sequence>
<feature type="region of interest" description="Disordered" evidence="1">
    <location>
        <begin position="1"/>
        <end position="43"/>
    </location>
</feature>
<evidence type="ECO:0000256" key="1">
    <source>
        <dbReference type="SAM" id="MobiDB-lite"/>
    </source>
</evidence>
<name>K0T9B7_THAOC</name>
<dbReference type="Proteomes" id="UP000266841">
    <property type="component" value="Unassembled WGS sequence"/>
</dbReference>
<dbReference type="AlphaFoldDB" id="K0T9B7"/>
<reference evidence="2 3" key="1">
    <citation type="journal article" date="2012" name="Genome Biol.">
        <title>Genome and low-iron response of an oceanic diatom adapted to chronic iron limitation.</title>
        <authorList>
            <person name="Lommer M."/>
            <person name="Specht M."/>
            <person name="Roy A.S."/>
            <person name="Kraemer L."/>
            <person name="Andreson R."/>
            <person name="Gutowska M.A."/>
            <person name="Wolf J."/>
            <person name="Bergner S.V."/>
            <person name="Schilhabel M.B."/>
            <person name="Klostermeier U.C."/>
            <person name="Beiko R.G."/>
            <person name="Rosenstiel P."/>
            <person name="Hippler M."/>
            <person name="Laroche J."/>
        </authorList>
    </citation>
    <scope>NUCLEOTIDE SEQUENCE [LARGE SCALE GENOMIC DNA]</scope>
    <source>
        <strain evidence="2 3">CCMP1005</strain>
    </source>
</reference>